<organism evidence="8 9">
    <name type="scientific">Obba rivulosa</name>
    <dbReference type="NCBI Taxonomy" id="1052685"/>
    <lineage>
        <taxon>Eukaryota</taxon>
        <taxon>Fungi</taxon>
        <taxon>Dikarya</taxon>
        <taxon>Basidiomycota</taxon>
        <taxon>Agaricomycotina</taxon>
        <taxon>Agaricomycetes</taxon>
        <taxon>Polyporales</taxon>
        <taxon>Gelatoporiaceae</taxon>
        <taxon>Obba</taxon>
    </lineage>
</organism>
<dbReference type="Gene3D" id="3.30.40.10">
    <property type="entry name" value="Zinc/RING finger domain, C3HC4 (zinc finger)"/>
    <property type="match status" value="1"/>
</dbReference>
<feature type="coiled-coil region" evidence="5">
    <location>
        <begin position="203"/>
        <end position="230"/>
    </location>
</feature>
<keyword evidence="2 4" id="KW-0863">Zinc-finger</keyword>
<proteinExistence type="predicted"/>
<feature type="compositionally biased region" description="Low complexity" evidence="6">
    <location>
        <begin position="461"/>
        <end position="488"/>
    </location>
</feature>
<evidence type="ECO:0000313" key="8">
    <source>
        <dbReference type="EMBL" id="OCH90199.1"/>
    </source>
</evidence>
<keyword evidence="1" id="KW-0479">Metal-binding</keyword>
<dbReference type="SMART" id="SM00184">
    <property type="entry name" value="RING"/>
    <property type="match status" value="1"/>
</dbReference>
<gene>
    <name evidence="8" type="ORF">OBBRIDRAFT_618718</name>
</gene>
<dbReference type="SUPFAM" id="SSF57850">
    <property type="entry name" value="RING/U-box"/>
    <property type="match status" value="1"/>
</dbReference>
<evidence type="ECO:0000313" key="9">
    <source>
        <dbReference type="Proteomes" id="UP000250043"/>
    </source>
</evidence>
<evidence type="ECO:0000256" key="1">
    <source>
        <dbReference type="ARBA" id="ARBA00022723"/>
    </source>
</evidence>
<dbReference type="Proteomes" id="UP000250043">
    <property type="component" value="Unassembled WGS sequence"/>
</dbReference>
<dbReference type="OrthoDB" id="6105938at2759"/>
<evidence type="ECO:0000259" key="7">
    <source>
        <dbReference type="PROSITE" id="PS50089"/>
    </source>
</evidence>
<keyword evidence="3" id="KW-0862">Zinc</keyword>
<evidence type="ECO:0000256" key="5">
    <source>
        <dbReference type="SAM" id="Coils"/>
    </source>
</evidence>
<keyword evidence="9" id="KW-1185">Reference proteome</keyword>
<dbReference type="AlphaFoldDB" id="A0A8E2AVZ7"/>
<feature type="region of interest" description="Disordered" evidence="6">
    <location>
        <begin position="376"/>
        <end position="424"/>
    </location>
</feature>
<dbReference type="Pfam" id="PF14634">
    <property type="entry name" value="zf-RING_5"/>
    <property type="match status" value="1"/>
</dbReference>
<evidence type="ECO:0000256" key="6">
    <source>
        <dbReference type="SAM" id="MobiDB-lite"/>
    </source>
</evidence>
<sequence>MLVIHPESTCDVCLERYDSTNHLPHAITCGHVFCLGCLQLLEQHRCPLCRTAFEASEVRRLHVDGIPRSIVDGSQAQVFLRRIAKVVHEGALASEVRTLIQEVRSWLQTQPSDEHSELRSSYLLLYRYTELQYLSGEQKRELDDIEQSIASLKDQLSTERVTAEARYAELTRIRDVELEAAKEMEHNLRKQCDDVKKYWDEKFTQYYEENRRLKEQLKELRQNREAAMLSPRPSETRYFYLVDKHSSRAEPLAIVKDDLHETNGVLKVQVAGKEDMFHLSPVPASVPLPALPTTTFKALTDEMDEMDDSASMSPYLLKSVQPIAIQPSIHRMPSSASLLSRPDGDILSRSLARGAQDIVMGSCSSSPAFPAMRPMVRERRSDSVSSASSSAQYSSAQNALGLRTSGSRRTSLGEQTDSPDLDDNQKRVAQLHSVLALDSLSIPSGKRSPVSSAASVYAAITTSPTQPSTPQQSRPTPLSRASDAAAASEKARAQQYSATSPSSLAASQLYLIRDKDVALQQAHHGARPTYTRMQSSDSTRSDSIRLKNPPVAHSGLTRSLRAQEVQRV</sequence>
<reference evidence="8 9" key="1">
    <citation type="submission" date="2016-07" db="EMBL/GenBank/DDBJ databases">
        <title>Draft genome of the white-rot fungus Obba rivulosa 3A-2.</title>
        <authorList>
            <consortium name="DOE Joint Genome Institute"/>
            <person name="Miettinen O."/>
            <person name="Riley R."/>
            <person name="Acob R."/>
            <person name="Barry K."/>
            <person name="Cullen D."/>
            <person name="De Vries R."/>
            <person name="Hainaut M."/>
            <person name="Hatakka A."/>
            <person name="Henrissat B."/>
            <person name="Hilden K."/>
            <person name="Kuo R."/>
            <person name="Labutti K."/>
            <person name="Lipzen A."/>
            <person name="Makela M.R."/>
            <person name="Sandor L."/>
            <person name="Spatafora J.W."/>
            <person name="Grigoriev I.V."/>
            <person name="Hibbett D.S."/>
        </authorList>
    </citation>
    <scope>NUCLEOTIDE SEQUENCE [LARGE SCALE GENOMIC DNA]</scope>
    <source>
        <strain evidence="8 9">3A-2</strain>
    </source>
</reference>
<evidence type="ECO:0000256" key="3">
    <source>
        <dbReference type="ARBA" id="ARBA00022833"/>
    </source>
</evidence>
<dbReference type="InterPro" id="IPR052667">
    <property type="entry name" value="E3_ubiquitin-ligase_RING"/>
</dbReference>
<dbReference type="PROSITE" id="PS50089">
    <property type="entry name" value="ZF_RING_2"/>
    <property type="match status" value="1"/>
</dbReference>
<dbReference type="InterPro" id="IPR013083">
    <property type="entry name" value="Znf_RING/FYVE/PHD"/>
</dbReference>
<dbReference type="EMBL" id="KV722409">
    <property type="protein sequence ID" value="OCH90199.1"/>
    <property type="molecule type" value="Genomic_DNA"/>
</dbReference>
<evidence type="ECO:0000256" key="4">
    <source>
        <dbReference type="PROSITE-ProRule" id="PRU00175"/>
    </source>
</evidence>
<name>A0A8E2AVZ7_9APHY</name>
<dbReference type="PANTHER" id="PTHR47156:SF10">
    <property type="entry name" value="E3 UBIQUITIN-PROTEIN LIGASE TRIM-21-RELATED"/>
    <property type="match status" value="1"/>
</dbReference>
<dbReference type="InterPro" id="IPR001841">
    <property type="entry name" value="Znf_RING"/>
</dbReference>
<protein>
    <recommendedName>
        <fullName evidence="7">RING-type domain-containing protein</fullName>
    </recommendedName>
</protein>
<dbReference type="InterPro" id="IPR017907">
    <property type="entry name" value="Znf_RING_CS"/>
</dbReference>
<dbReference type="GO" id="GO:0008270">
    <property type="term" value="F:zinc ion binding"/>
    <property type="evidence" value="ECO:0007669"/>
    <property type="project" value="UniProtKB-KW"/>
</dbReference>
<dbReference type="CDD" id="cd16449">
    <property type="entry name" value="RING-HC"/>
    <property type="match status" value="1"/>
</dbReference>
<feature type="compositionally biased region" description="Polar residues" evidence="6">
    <location>
        <begin position="404"/>
        <end position="416"/>
    </location>
</feature>
<dbReference type="PROSITE" id="PS00518">
    <property type="entry name" value="ZF_RING_1"/>
    <property type="match status" value="1"/>
</dbReference>
<evidence type="ECO:0000256" key="2">
    <source>
        <dbReference type="ARBA" id="ARBA00022771"/>
    </source>
</evidence>
<dbReference type="PANTHER" id="PTHR47156">
    <property type="entry name" value="PROTEIN CBG20824"/>
    <property type="match status" value="1"/>
</dbReference>
<feature type="region of interest" description="Disordered" evidence="6">
    <location>
        <begin position="521"/>
        <end position="568"/>
    </location>
</feature>
<feature type="compositionally biased region" description="Low complexity" evidence="6">
    <location>
        <begin position="383"/>
        <end position="396"/>
    </location>
</feature>
<accession>A0A8E2AVZ7</accession>
<feature type="domain" description="RING-type" evidence="7">
    <location>
        <begin position="10"/>
        <end position="50"/>
    </location>
</feature>
<feature type="region of interest" description="Disordered" evidence="6">
    <location>
        <begin position="461"/>
        <end position="500"/>
    </location>
</feature>
<keyword evidence="5" id="KW-0175">Coiled coil</keyword>
<feature type="coiled-coil region" evidence="5">
    <location>
        <begin position="135"/>
        <end position="173"/>
    </location>
</feature>